<reference evidence="1" key="1">
    <citation type="journal article" date="2022" name="Int. J. Mol. Sci.">
        <title>Draft Genome of Tanacetum Coccineum: Genomic Comparison of Closely Related Tanacetum-Family Plants.</title>
        <authorList>
            <person name="Yamashiro T."/>
            <person name="Shiraishi A."/>
            <person name="Nakayama K."/>
            <person name="Satake H."/>
        </authorList>
    </citation>
    <scope>NUCLEOTIDE SEQUENCE</scope>
</reference>
<name>A0ABQ5H4C7_9ASTR</name>
<evidence type="ECO:0000313" key="2">
    <source>
        <dbReference type="Proteomes" id="UP001151760"/>
    </source>
</evidence>
<protein>
    <submittedName>
        <fullName evidence="1">Uncharacterized protein</fullName>
    </submittedName>
</protein>
<proteinExistence type="predicted"/>
<keyword evidence="2" id="KW-1185">Reference proteome</keyword>
<accession>A0ABQ5H4C7</accession>
<evidence type="ECO:0000313" key="1">
    <source>
        <dbReference type="EMBL" id="GJT82716.1"/>
    </source>
</evidence>
<dbReference type="EMBL" id="BQNB010019193">
    <property type="protein sequence ID" value="GJT82716.1"/>
    <property type="molecule type" value="Genomic_DNA"/>
</dbReference>
<organism evidence="1 2">
    <name type="scientific">Tanacetum coccineum</name>
    <dbReference type="NCBI Taxonomy" id="301880"/>
    <lineage>
        <taxon>Eukaryota</taxon>
        <taxon>Viridiplantae</taxon>
        <taxon>Streptophyta</taxon>
        <taxon>Embryophyta</taxon>
        <taxon>Tracheophyta</taxon>
        <taxon>Spermatophyta</taxon>
        <taxon>Magnoliopsida</taxon>
        <taxon>eudicotyledons</taxon>
        <taxon>Gunneridae</taxon>
        <taxon>Pentapetalae</taxon>
        <taxon>asterids</taxon>
        <taxon>campanulids</taxon>
        <taxon>Asterales</taxon>
        <taxon>Asteraceae</taxon>
        <taxon>Asteroideae</taxon>
        <taxon>Anthemideae</taxon>
        <taxon>Anthemidinae</taxon>
        <taxon>Tanacetum</taxon>
    </lineage>
</organism>
<dbReference type="Proteomes" id="UP001151760">
    <property type="component" value="Unassembled WGS sequence"/>
</dbReference>
<reference evidence="1" key="2">
    <citation type="submission" date="2022-01" db="EMBL/GenBank/DDBJ databases">
        <authorList>
            <person name="Yamashiro T."/>
            <person name="Shiraishi A."/>
            <person name="Satake H."/>
            <person name="Nakayama K."/>
        </authorList>
    </citation>
    <scope>NUCLEOTIDE SEQUENCE</scope>
</reference>
<gene>
    <name evidence="1" type="ORF">Tco_1057058</name>
</gene>
<comment type="caution">
    <text evidence="1">The sequence shown here is derived from an EMBL/GenBank/DDBJ whole genome shotgun (WGS) entry which is preliminary data.</text>
</comment>
<sequence>MCHKSEYPNSFVSLKHDDVVIDEYNDDKISAYFEKRKKLTLESEDYQQTLQFMDNLRFLQIGKKCQANQTYLVEPGISEGNVGSQRKYNHNISNEMVRRRIPDTSDTPLSTLAIPSNPIGQSNVYLIQRCLIDGLKMVMIEGSRLKIRERLKALDPSTPHYKRRPPHRELDM</sequence>